<dbReference type="EC" id="7.1.1.2" evidence="4 17"/>
<dbReference type="GO" id="GO:0015990">
    <property type="term" value="P:electron transport coupled proton transport"/>
    <property type="evidence" value="ECO:0007669"/>
    <property type="project" value="TreeGrafter"/>
</dbReference>
<comment type="function">
    <text evidence="17">Core subunit of the mitochondrial membrane respiratory chain NADH dehydrogenase (Complex I) which catalyzes electron transfer from NADH through the respiratory chain, using ubiquinone as an electron acceptor. Essential for the catalytic activity and assembly of complex I.</text>
</comment>
<keyword evidence="13 17" id="KW-0830">Ubiquinone</keyword>
<evidence type="ECO:0000256" key="3">
    <source>
        <dbReference type="ARBA" id="ARBA00009025"/>
    </source>
</evidence>
<dbReference type="Pfam" id="PF01059">
    <property type="entry name" value="Oxidored_q5_N"/>
    <property type="match status" value="1"/>
</dbReference>
<keyword evidence="8 17" id="KW-0812">Transmembrane</keyword>
<feature type="transmembrane region" description="Helical" evidence="17">
    <location>
        <begin position="109"/>
        <end position="131"/>
    </location>
</feature>
<keyword evidence="12 17" id="KW-0520">NAD</keyword>
<dbReference type="GO" id="GO:0048039">
    <property type="term" value="F:ubiquinone binding"/>
    <property type="evidence" value="ECO:0007669"/>
    <property type="project" value="TreeGrafter"/>
</dbReference>
<feature type="domain" description="NADH:quinone oxidoreductase/Mrp antiporter transmembrane" evidence="18">
    <location>
        <begin position="105"/>
        <end position="387"/>
    </location>
</feature>
<evidence type="ECO:0000256" key="1">
    <source>
        <dbReference type="ARBA" id="ARBA00003257"/>
    </source>
</evidence>
<keyword evidence="10 17" id="KW-0249">Electron transport</keyword>
<organism evidence="20">
    <name type="scientific">Omalium rivulare</name>
    <dbReference type="NCBI Taxonomy" id="347419"/>
    <lineage>
        <taxon>Eukaryota</taxon>
        <taxon>Metazoa</taxon>
        <taxon>Ecdysozoa</taxon>
        <taxon>Arthropoda</taxon>
        <taxon>Hexapoda</taxon>
        <taxon>Insecta</taxon>
        <taxon>Pterygota</taxon>
        <taxon>Neoptera</taxon>
        <taxon>Endopterygota</taxon>
        <taxon>Coleoptera</taxon>
        <taxon>Polyphaga</taxon>
        <taxon>Staphyliniformia</taxon>
        <taxon>Staphylinidae</taxon>
        <taxon>Omaliinae group</taxon>
        <taxon>Omaliinae</taxon>
        <taxon>Omalium</taxon>
    </lineage>
</organism>
<reference evidence="20" key="1">
    <citation type="submission" date="2012-06" db="EMBL/GenBank/DDBJ databases">
        <title>Mitogenomics of the Coleoptera under dense taxon sampling.</title>
        <authorList>
            <person name="Timmermans M.J.T.N."/>
            <person name="Lim J."/>
            <person name="Dodsworth S."/>
            <person name="Haran J."/>
            <person name="Ahrens D."/>
            <person name="Bocak L."/>
            <person name="London A."/>
            <person name="Culverwell L."/>
            <person name="Vogler A.P."/>
        </authorList>
    </citation>
    <scope>NUCLEOTIDE SEQUENCE</scope>
</reference>
<evidence type="ECO:0000256" key="15">
    <source>
        <dbReference type="ARBA" id="ARBA00023136"/>
    </source>
</evidence>
<evidence type="ECO:0000256" key="4">
    <source>
        <dbReference type="ARBA" id="ARBA00012944"/>
    </source>
</evidence>
<evidence type="ECO:0000256" key="5">
    <source>
        <dbReference type="ARBA" id="ARBA00021006"/>
    </source>
</evidence>
<evidence type="ECO:0000256" key="14">
    <source>
        <dbReference type="ARBA" id="ARBA00023128"/>
    </source>
</evidence>
<feature type="transmembrane region" description="Helical" evidence="17">
    <location>
        <begin position="327"/>
        <end position="346"/>
    </location>
</feature>
<dbReference type="InterPro" id="IPR000260">
    <property type="entry name" value="NADH4_N"/>
</dbReference>
<name>A0A0S2MP59_9COLE</name>
<dbReference type="GO" id="GO:0008137">
    <property type="term" value="F:NADH dehydrogenase (ubiquinone) activity"/>
    <property type="evidence" value="ECO:0007669"/>
    <property type="project" value="UniProtKB-UniRule"/>
</dbReference>
<feature type="transmembrane region" description="Helical" evidence="17">
    <location>
        <begin position="51"/>
        <end position="74"/>
    </location>
</feature>
<evidence type="ECO:0000256" key="16">
    <source>
        <dbReference type="ARBA" id="ARBA00049551"/>
    </source>
</evidence>
<keyword evidence="14 17" id="KW-0496">Mitochondrion</keyword>
<evidence type="ECO:0000256" key="11">
    <source>
        <dbReference type="ARBA" id="ARBA00022989"/>
    </source>
</evidence>
<evidence type="ECO:0000256" key="10">
    <source>
        <dbReference type="ARBA" id="ARBA00022982"/>
    </source>
</evidence>
<dbReference type="PANTHER" id="PTHR43507">
    <property type="entry name" value="NADH-UBIQUINONE OXIDOREDUCTASE CHAIN 4"/>
    <property type="match status" value="1"/>
</dbReference>
<dbReference type="GO" id="GO:0003954">
    <property type="term" value="F:NADH dehydrogenase activity"/>
    <property type="evidence" value="ECO:0007669"/>
    <property type="project" value="TreeGrafter"/>
</dbReference>
<evidence type="ECO:0000259" key="18">
    <source>
        <dbReference type="Pfam" id="PF00361"/>
    </source>
</evidence>
<keyword evidence="9" id="KW-1278">Translocase</keyword>
<dbReference type="GO" id="GO:0031966">
    <property type="term" value="C:mitochondrial membrane"/>
    <property type="evidence" value="ECO:0007669"/>
    <property type="project" value="UniProtKB-SubCell"/>
</dbReference>
<evidence type="ECO:0000256" key="12">
    <source>
        <dbReference type="ARBA" id="ARBA00023027"/>
    </source>
</evidence>
<feature type="transmembrane region" description="Helical" evidence="17">
    <location>
        <begin position="179"/>
        <end position="201"/>
    </location>
</feature>
<feature type="transmembrane region" description="Helical" evidence="17">
    <location>
        <begin position="419"/>
        <end position="442"/>
    </location>
</feature>
<comment type="catalytic activity">
    <reaction evidence="16 17">
        <text>a ubiquinone + NADH + 5 H(+)(in) = a ubiquinol + NAD(+) + 4 H(+)(out)</text>
        <dbReference type="Rhea" id="RHEA:29091"/>
        <dbReference type="Rhea" id="RHEA-COMP:9565"/>
        <dbReference type="Rhea" id="RHEA-COMP:9566"/>
        <dbReference type="ChEBI" id="CHEBI:15378"/>
        <dbReference type="ChEBI" id="CHEBI:16389"/>
        <dbReference type="ChEBI" id="CHEBI:17976"/>
        <dbReference type="ChEBI" id="CHEBI:57540"/>
        <dbReference type="ChEBI" id="CHEBI:57945"/>
        <dbReference type="EC" id="7.1.1.2"/>
    </reaction>
</comment>
<dbReference type="PANTHER" id="PTHR43507:SF20">
    <property type="entry name" value="NADH-UBIQUINONE OXIDOREDUCTASE CHAIN 4"/>
    <property type="match status" value="1"/>
</dbReference>
<comment type="similarity">
    <text evidence="3 17">Belongs to the complex I subunit 4 family.</text>
</comment>
<dbReference type="AlphaFoldDB" id="A0A0S2MP59"/>
<keyword evidence="15 17" id="KW-0472">Membrane</keyword>
<evidence type="ECO:0000313" key="20">
    <source>
        <dbReference type="EMBL" id="ALO76504.1"/>
    </source>
</evidence>
<dbReference type="Pfam" id="PF00361">
    <property type="entry name" value="Proton_antipo_M"/>
    <property type="match status" value="1"/>
</dbReference>
<protein>
    <recommendedName>
        <fullName evidence="5 17">NADH-ubiquinone oxidoreductase chain 4</fullName>
        <ecNumber evidence="4 17">7.1.1.2</ecNumber>
    </recommendedName>
</protein>
<evidence type="ECO:0000256" key="2">
    <source>
        <dbReference type="ARBA" id="ARBA00004225"/>
    </source>
</evidence>
<geneLocation type="mitochondrion" evidence="20"/>
<dbReference type="EMBL" id="JX412759">
    <property type="protein sequence ID" value="ALO76504.1"/>
    <property type="molecule type" value="Genomic_DNA"/>
</dbReference>
<feature type="transmembrane region" description="Helical" evidence="17">
    <location>
        <begin position="86"/>
        <end position="103"/>
    </location>
</feature>
<dbReference type="InterPro" id="IPR001750">
    <property type="entry name" value="ND/Mrp_TM"/>
</dbReference>
<evidence type="ECO:0000256" key="17">
    <source>
        <dbReference type="RuleBase" id="RU003297"/>
    </source>
</evidence>
<feature type="transmembrane region" description="Helical" evidence="17">
    <location>
        <begin position="270"/>
        <end position="292"/>
    </location>
</feature>
<accession>A0A0S2MP59</accession>
<keyword evidence="7 17" id="KW-0679">Respiratory chain</keyword>
<dbReference type="InterPro" id="IPR003918">
    <property type="entry name" value="NADH_UbQ_OxRdtase"/>
</dbReference>
<dbReference type="GO" id="GO:0042773">
    <property type="term" value="P:ATP synthesis coupled electron transport"/>
    <property type="evidence" value="ECO:0007669"/>
    <property type="project" value="InterPro"/>
</dbReference>
<sequence length="443" mass="51504">MMKFIFMMIFMIPLMFLKKFWLNQYLFFFMSFLWLFMCSFNNIFIKYSYMFSIDLLSFTMILLSFWICSLMILASSKIKKENYYSDLFLFTILMLMLSLFLVFSSTNLFIFYLFFEMSLIPTLMLIMGWGYQPERIQAGIYLLFYTLAASLPMLVVIFYMYKINGSLDFYFSKSINLLMFYLCMNLVFLVKMPMYLVHLWLPKAHVEAPVSGSMILAGVMLKLGGYGMVRLMPFYLSLGMKINWIFIMISMIGGVLVSMICLRQIDMKSLIAYSSVAHMGLVLGGIMTMNYWGLCGSLVMMLAHGLCSSGLFCLANMSYERLNSRSLYLNKGLINIMPSMALWWFLFSSSNMAAPPSLNLLGEIMLINSLVSWSIICMYVLAFLSFFSAVYSLYLYAYSQHGKLYSGLYSFSMGYSREYLLLFLHWIPLNLLIMKGEIMSLWI</sequence>
<keyword evidence="6 17" id="KW-0813">Transport</keyword>
<evidence type="ECO:0000259" key="19">
    <source>
        <dbReference type="Pfam" id="PF01059"/>
    </source>
</evidence>
<comment type="subcellular location">
    <subcellularLocation>
        <location evidence="2 17">Mitochondrion membrane</location>
        <topology evidence="2 17">Multi-pass membrane protein</topology>
    </subcellularLocation>
</comment>
<feature type="transmembrane region" description="Helical" evidence="17">
    <location>
        <begin position="298"/>
        <end position="315"/>
    </location>
</feature>
<gene>
    <name evidence="20" type="primary">nad4</name>
</gene>
<evidence type="ECO:0000256" key="6">
    <source>
        <dbReference type="ARBA" id="ARBA00022448"/>
    </source>
</evidence>
<feature type="transmembrane region" description="Helical" evidence="17">
    <location>
        <begin position="242"/>
        <end position="263"/>
    </location>
</feature>
<proteinExistence type="inferred from homology"/>
<feature type="transmembrane region" description="Helical" evidence="17">
    <location>
        <begin position="213"/>
        <end position="236"/>
    </location>
</feature>
<evidence type="ECO:0000256" key="8">
    <source>
        <dbReference type="ARBA" id="ARBA00022692"/>
    </source>
</evidence>
<keyword evidence="11 17" id="KW-1133">Transmembrane helix</keyword>
<evidence type="ECO:0000256" key="7">
    <source>
        <dbReference type="ARBA" id="ARBA00022660"/>
    </source>
</evidence>
<feature type="transmembrane region" description="Helical" evidence="17">
    <location>
        <begin position="138"/>
        <end position="159"/>
    </location>
</feature>
<dbReference type="PRINTS" id="PR01437">
    <property type="entry name" value="NUOXDRDTASE4"/>
</dbReference>
<evidence type="ECO:0000256" key="9">
    <source>
        <dbReference type="ARBA" id="ARBA00022967"/>
    </source>
</evidence>
<comment type="function">
    <text evidence="1">Core subunit of the mitochondrial membrane respiratory chain NADH dehydrogenase (Complex I) that is believed to belong to the minimal assembly required for catalysis. Complex I functions in the transfer of electrons from NADH to the respiratory chain. The immediate electron acceptor for the enzyme is believed to be ubiquinone.</text>
</comment>
<evidence type="ECO:0000256" key="13">
    <source>
        <dbReference type="ARBA" id="ARBA00023075"/>
    </source>
</evidence>
<feature type="domain" description="NADH:ubiquinone oxidoreductase chain 4 N-terminal" evidence="19">
    <location>
        <begin position="1"/>
        <end position="101"/>
    </location>
</feature>
<feature type="transmembrane region" description="Helical" evidence="17">
    <location>
        <begin position="366"/>
        <end position="398"/>
    </location>
</feature>